<protein>
    <submittedName>
        <fullName evidence="1">Uncharacterized protein</fullName>
    </submittedName>
</protein>
<evidence type="ECO:0000313" key="2">
    <source>
        <dbReference type="Proteomes" id="UP000617402"/>
    </source>
</evidence>
<name>A0ABR7T7X4_HELCL</name>
<organism evidence="1 2">
    <name type="scientific">Heliobacterium chlorum</name>
    <dbReference type="NCBI Taxonomy" id="2698"/>
    <lineage>
        <taxon>Bacteria</taxon>
        <taxon>Bacillati</taxon>
        <taxon>Bacillota</taxon>
        <taxon>Clostridia</taxon>
        <taxon>Eubacteriales</taxon>
        <taxon>Heliobacteriaceae</taxon>
        <taxon>Heliobacterium</taxon>
    </lineage>
</organism>
<sequence>MLCSIHDSYEQSSRDLWLFLRRVTAAAIPMPAEVHELLEDRLETAMVVAESARNELERRRTH</sequence>
<keyword evidence="2" id="KW-1185">Reference proteome</keyword>
<accession>A0ABR7T7X4</accession>
<gene>
    <name evidence="1" type="ORF">H1S01_15875</name>
</gene>
<dbReference type="RefSeq" id="WP_188041398.1">
    <property type="nucleotide sequence ID" value="NZ_JACVHF010000022.1"/>
</dbReference>
<dbReference type="Proteomes" id="UP000617402">
    <property type="component" value="Unassembled WGS sequence"/>
</dbReference>
<proteinExistence type="predicted"/>
<dbReference type="EMBL" id="JACVHF010000022">
    <property type="protein sequence ID" value="MBC9785964.1"/>
    <property type="molecule type" value="Genomic_DNA"/>
</dbReference>
<reference evidence="1 2" key="1">
    <citation type="submission" date="2020-07" db="EMBL/GenBank/DDBJ databases">
        <title>Draft whole-genome sequence of Heliobacterium chlorum DSM 3682, type strain.</title>
        <authorList>
            <person name="Kyndt J.A."/>
            <person name="Meyer T.E."/>
            <person name="Imhoff J.F."/>
        </authorList>
    </citation>
    <scope>NUCLEOTIDE SEQUENCE [LARGE SCALE GENOMIC DNA]</scope>
    <source>
        <strain evidence="1 2">DSM 3682</strain>
    </source>
</reference>
<evidence type="ECO:0000313" key="1">
    <source>
        <dbReference type="EMBL" id="MBC9785964.1"/>
    </source>
</evidence>
<comment type="caution">
    <text evidence="1">The sequence shown here is derived from an EMBL/GenBank/DDBJ whole genome shotgun (WGS) entry which is preliminary data.</text>
</comment>